<dbReference type="Pfam" id="PF01641">
    <property type="entry name" value="SelR"/>
    <property type="match status" value="1"/>
</dbReference>
<dbReference type="EMBL" id="JAHWDQ010000001">
    <property type="protein sequence ID" value="MBW2939232.1"/>
    <property type="molecule type" value="Genomic_DNA"/>
</dbReference>
<evidence type="ECO:0000256" key="3">
    <source>
        <dbReference type="HAMAP-Rule" id="MF_01400"/>
    </source>
</evidence>
<dbReference type="NCBIfam" id="TIGR00357">
    <property type="entry name" value="peptide-methionine (R)-S-oxide reductase MsrB"/>
    <property type="match status" value="1"/>
</dbReference>
<keyword evidence="3" id="KW-0862">Zinc</keyword>
<evidence type="ECO:0000313" key="6">
    <source>
        <dbReference type="Proteomes" id="UP001166291"/>
    </source>
</evidence>
<gene>
    <name evidence="3 5" type="primary">msrB</name>
    <name evidence="5" type="ORF">KXJ70_00470</name>
</gene>
<feature type="domain" description="MsrB" evidence="4">
    <location>
        <begin position="8"/>
        <end position="130"/>
    </location>
</feature>
<dbReference type="PANTHER" id="PTHR10173:SF52">
    <property type="entry name" value="METHIONINE-R-SULFOXIDE REDUCTASE B1"/>
    <property type="match status" value="1"/>
</dbReference>
<sequence length="132" mass="15007">MEKVVKSEQEWRELLTDDEFYVCRQKGTERAFTGEYYNEKSTGNYVCRCCGQALFESGTKYDSGSGWPSFYKPVDEDVVGVNRDVSHGMVREEVVCARCEAHLGHVFPDGPEPTGLRYCINSLSLRLEESTD</sequence>
<comment type="cofactor">
    <cofactor evidence="3">
        <name>Zn(2+)</name>
        <dbReference type="ChEBI" id="CHEBI:29105"/>
    </cofactor>
    <text evidence="3">Binds 1 zinc ion per subunit. The zinc ion is important for the structural integrity of the protein.</text>
</comment>
<feature type="binding site" evidence="3">
    <location>
        <position position="96"/>
    </location>
    <ligand>
        <name>Zn(2+)</name>
        <dbReference type="ChEBI" id="CHEBI:29105"/>
    </ligand>
</feature>
<evidence type="ECO:0000256" key="1">
    <source>
        <dbReference type="ARBA" id="ARBA00007174"/>
    </source>
</evidence>
<organism evidence="5 6">
    <name type="scientific">Zhongshania aquimaris</name>
    <dbReference type="NCBI Taxonomy" id="2857107"/>
    <lineage>
        <taxon>Bacteria</taxon>
        <taxon>Pseudomonadati</taxon>
        <taxon>Pseudomonadota</taxon>
        <taxon>Gammaproteobacteria</taxon>
        <taxon>Cellvibrionales</taxon>
        <taxon>Spongiibacteraceae</taxon>
        <taxon>Zhongshania</taxon>
    </lineage>
</organism>
<keyword evidence="3 5" id="KW-0560">Oxidoreductase</keyword>
<comment type="catalytic activity">
    <reaction evidence="2 3">
        <text>L-methionyl-[protein] + [thioredoxin]-disulfide + H2O = L-methionyl-(R)-S-oxide-[protein] + [thioredoxin]-dithiol</text>
        <dbReference type="Rhea" id="RHEA:24164"/>
        <dbReference type="Rhea" id="RHEA-COMP:10698"/>
        <dbReference type="Rhea" id="RHEA-COMP:10700"/>
        <dbReference type="Rhea" id="RHEA-COMP:12313"/>
        <dbReference type="Rhea" id="RHEA-COMP:12314"/>
        <dbReference type="ChEBI" id="CHEBI:15377"/>
        <dbReference type="ChEBI" id="CHEBI:16044"/>
        <dbReference type="ChEBI" id="CHEBI:29950"/>
        <dbReference type="ChEBI" id="CHEBI:45764"/>
        <dbReference type="ChEBI" id="CHEBI:50058"/>
        <dbReference type="EC" id="1.8.4.12"/>
    </reaction>
</comment>
<dbReference type="GO" id="GO:0033743">
    <property type="term" value="F:peptide-methionine (R)-S-oxide reductase activity"/>
    <property type="evidence" value="ECO:0007669"/>
    <property type="project" value="UniProtKB-EC"/>
</dbReference>
<dbReference type="InterPro" id="IPR002579">
    <property type="entry name" value="Met_Sox_Rdtase_MsrB_dom"/>
</dbReference>
<comment type="similarity">
    <text evidence="1 3">Belongs to the MsrB Met sulfoxide reductase family.</text>
</comment>
<name>A0ABS6VLP8_9GAMM</name>
<feature type="binding site" evidence="3">
    <location>
        <position position="47"/>
    </location>
    <ligand>
        <name>Zn(2+)</name>
        <dbReference type="ChEBI" id="CHEBI:29105"/>
    </ligand>
</feature>
<feature type="binding site" evidence="3">
    <location>
        <position position="99"/>
    </location>
    <ligand>
        <name>Zn(2+)</name>
        <dbReference type="ChEBI" id="CHEBI:29105"/>
    </ligand>
</feature>
<evidence type="ECO:0000313" key="5">
    <source>
        <dbReference type="EMBL" id="MBW2939232.1"/>
    </source>
</evidence>
<feature type="binding site" evidence="3">
    <location>
        <position position="50"/>
    </location>
    <ligand>
        <name>Zn(2+)</name>
        <dbReference type="ChEBI" id="CHEBI:29105"/>
    </ligand>
</feature>
<feature type="active site" description="Nucleophile" evidence="3">
    <location>
        <position position="119"/>
    </location>
</feature>
<accession>A0ABS6VLP8</accession>
<evidence type="ECO:0000259" key="4">
    <source>
        <dbReference type="PROSITE" id="PS51790"/>
    </source>
</evidence>
<protein>
    <recommendedName>
        <fullName evidence="3">Peptide methionine sulfoxide reductase MsrB</fullName>
        <ecNumber evidence="3">1.8.4.12</ecNumber>
    </recommendedName>
    <alternativeName>
        <fullName evidence="3">Peptide-methionine (R)-S-oxide reductase</fullName>
    </alternativeName>
</protein>
<dbReference type="PROSITE" id="PS51790">
    <property type="entry name" value="MSRB"/>
    <property type="match status" value="1"/>
</dbReference>
<proteinExistence type="inferred from homology"/>
<keyword evidence="6" id="KW-1185">Reference proteome</keyword>
<dbReference type="PANTHER" id="PTHR10173">
    <property type="entry name" value="METHIONINE SULFOXIDE REDUCTASE"/>
    <property type="match status" value="1"/>
</dbReference>
<dbReference type="Proteomes" id="UP001166291">
    <property type="component" value="Unassembled WGS sequence"/>
</dbReference>
<keyword evidence="3" id="KW-0479">Metal-binding</keyword>
<dbReference type="HAMAP" id="MF_01400">
    <property type="entry name" value="MsrB"/>
    <property type="match status" value="1"/>
</dbReference>
<evidence type="ECO:0000256" key="2">
    <source>
        <dbReference type="ARBA" id="ARBA00048488"/>
    </source>
</evidence>
<comment type="caution">
    <text evidence="5">The sequence shown here is derived from an EMBL/GenBank/DDBJ whole genome shotgun (WGS) entry which is preliminary data.</text>
</comment>
<dbReference type="EC" id="1.8.4.12" evidence="3"/>
<reference evidence="5" key="1">
    <citation type="submission" date="2021-07" db="EMBL/GenBank/DDBJ databases">
        <title>Zhongshania sp. CAU 1632 isolated from seawater.</title>
        <authorList>
            <person name="Kim W."/>
        </authorList>
    </citation>
    <scope>NUCLEOTIDE SEQUENCE</scope>
    <source>
        <strain evidence="5">CAU 1632</strain>
    </source>
</reference>
<dbReference type="RefSeq" id="WP_219041506.1">
    <property type="nucleotide sequence ID" value="NZ_JAHWDQ010000001.1"/>
</dbReference>
<dbReference type="InterPro" id="IPR028427">
    <property type="entry name" value="Met_Sox_Rdtase_MsrB"/>
</dbReference>